<dbReference type="CDD" id="cd14863">
    <property type="entry name" value="Fe-ADH-like"/>
    <property type="match status" value="1"/>
</dbReference>
<dbReference type="InterPro" id="IPR001670">
    <property type="entry name" value="ADH_Fe/GldA"/>
</dbReference>
<dbReference type="EC" id="1.1.1.1" evidence="6"/>
<proteinExistence type="inferred from homology"/>
<feature type="domain" description="Fe-containing alcohol dehydrogenase-like C-terminal" evidence="5">
    <location>
        <begin position="193"/>
        <end position="388"/>
    </location>
</feature>
<organism evidence="6 7">
    <name type="scientific">Sedimentibacter acidaminivorans</name>
    <dbReference type="NCBI Taxonomy" id="913099"/>
    <lineage>
        <taxon>Bacteria</taxon>
        <taxon>Bacillati</taxon>
        <taxon>Bacillota</taxon>
        <taxon>Tissierellia</taxon>
        <taxon>Sedimentibacter</taxon>
    </lineage>
</organism>
<comment type="similarity">
    <text evidence="1">Belongs to the iron-containing alcohol dehydrogenase family.</text>
</comment>
<keyword evidence="2 6" id="KW-0560">Oxidoreductase</keyword>
<dbReference type="PANTHER" id="PTHR11496">
    <property type="entry name" value="ALCOHOL DEHYDROGENASE"/>
    <property type="match status" value="1"/>
</dbReference>
<evidence type="ECO:0000313" key="6">
    <source>
        <dbReference type="EMBL" id="MBP1927146.1"/>
    </source>
</evidence>
<dbReference type="PROSITE" id="PS00913">
    <property type="entry name" value="ADH_IRON_1"/>
    <property type="match status" value="1"/>
</dbReference>
<dbReference type="GO" id="GO:0004022">
    <property type="term" value="F:alcohol dehydrogenase (NAD+) activity"/>
    <property type="evidence" value="ECO:0007669"/>
    <property type="project" value="UniProtKB-EC"/>
</dbReference>
<evidence type="ECO:0000256" key="1">
    <source>
        <dbReference type="ARBA" id="ARBA00007358"/>
    </source>
</evidence>
<dbReference type="EMBL" id="JAGGKS010000010">
    <property type="protein sequence ID" value="MBP1927146.1"/>
    <property type="molecule type" value="Genomic_DNA"/>
</dbReference>
<evidence type="ECO:0000259" key="4">
    <source>
        <dbReference type="Pfam" id="PF00465"/>
    </source>
</evidence>
<dbReference type="Gene3D" id="1.20.1090.10">
    <property type="entry name" value="Dehydroquinate synthase-like - alpha domain"/>
    <property type="match status" value="1"/>
</dbReference>
<feature type="domain" description="Alcohol dehydrogenase iron-type/glycerol dehydrogenase GldA" evidence="4">
    <location>
        <begin position="18"/>
        <end position="182"/>
    </location>
</feature>
<keyword evidence="7" id="KW-1185">Reference proteome</keyword>
<gene>
    <name evidence="6" type="ORF">J2Z76_003019</name>
</gene>
<protein>
    <submittedName>
        <fullName evidence="6">Alcohol dehydrogenase</fullName>
        <ecNumber evidence="6">1.1.1.1</ecNumber>
    </submittedName>
</protein>
<comment type="caution">
    <text evidence="6">The sequence shown here is derived from an EMBL/GenBank/DDBJ whole genome shotgun (WGS) entry which is preliminary data.</text>
</comment>
<dbReference type="RefSeq" id="WP_209512859.1">
    <property type="nucleotide sequence ID" value="NZ_JAGGKS010000010.1"/>
</dbReference>
<dbReference type="PANTHER" id="PTHR11496:SF102">
    <property type="entry name" value="ALCOHOL DEHYDROGENASE 4"/>
    <property type="match status" value="1"/>
</dbReference>
<dbReference type="InterPro" id="IPR056798">
    <property type="entry name" value="ADH_Fe_C"/>
</dbReference>
<evidence type="ECO:0000259" key="5">
    <source>
        <dbReference type="Pfam" id="PF25137"/>
    </source>
</evidence>
<evidence type="ECO:0000256" key="2">
    <source>
        <dbReference type="ARBA" id="ARBA00023002"/>
    </source>
</evidence>
<dbReference type="Gene3D" id="3.40.50.1970">
    <property type="match status" value="1"/>
</dbReference>
<sequence>MKGVDRMITSYEIFVPTIMGSGSSLRTGMKLRSFGCKKPLIIFDKGLKDVGIADVIVENIKSAGMEIVIFDKVLPDPPDILVEEAAEIARTENIDSIVAVGGGSSMDTAKGVNVLMNNKPPIMNYFGVQKNLLPGVPMIFIPTTSGTGSEVTNMCVITCTSRGNKDSVVSPVCLAKLAIVDPDLTLGLPPKLTAATGVDALAHAVESLTGGQSNPLSDALARDAIRTIAKWLPIAYKDGSNLEAREHMILASTFAGMAFTNALVHLGHSIGHTLGAAFHIPHGIACAIALPEVIEYTAKTESDKVRMICECLGADVEDNATYEEVGSTAREALRKLIKSVGIPNLKDLGISLEDAVNVAPKITADAGLAIAPYRITAKRIAEMIKSAYDA</sequence>
<evidence type="ECO:0000313" key="7">
    <source>
        <dbReference type="Proteomes" id="UP001519342"/>
    </source>
</evidence>
<dbReference type="Pfam" id="PF00465">
    <property type="entry name" value="Fe-ADH"/>
    <property type="match status" value="1"/>
</dbReference>
<dbReference type="Pfam" id="PF25137">
    <property type="entry name" value="ADH_Fe_C"/>
    <property type="match status" value="1"/>
</dbReference>
<reference evidence="6 7" key="1">
    <citation type="submission" date="2021-03" db="EMBL/GenBank/DDBJ databases">
        <title>Genomic Encyclopedia of Type Strains, Phase IV (KMG-IV): sequencing the most valuable type-strain genomes for metagenomic binning, comparative biology and taxonomic classification.</title>
        <authorList>
            <person name="Goeker M."/>
        </authorList>
    </citation>
    <scope>NUCLEOTIDE SEQUENCE [LARGE SCALE GENOMIC DNA]</scope>
    <source>
        <strain evidence="6 7">DSM 24004</strain>
    </source>
</reference>
<dbReference type="InterPro" id="IPR039697">
    <property type="entry name" value="Alcohol_dehydrogenase_Fe"/>
</dbReference>
<dbReference type="SUPFAM" id="SSF56796">
    <property type="entry name" value="Dehydroquinate synthase-like"/>
    <property type="match status" value="1"/>
</dbReference>
<dbReference type="Proteomes" id="UP001519342">
    <property type="component" value="Unassembled WGS sequence"/>
</dbReference>
<dbReference type="InterPro" id="IPR018211">
    <property type="entry name" value="ADH_Fe_CS"/>
</dbReference>
<evidence type="ECO:0000256" key="3">
    <source>
        <dbReference type="ARBA" id="ARBA00023027"/>
    </source>
</evidence>
<keyword evidence="3" id="KW-0520">NAD</keyword>
<name>A0ABS4GHG5_9FIRM</name>
<accession>A0ABS4GHG5</accession>